<sequence length="105" mass="11898">MMLRTRGSGQHMLQSWIVCMRKTGRHDEQDRGQFATTRDSVYTSRPYDVMCKVVGIQNGIIVAHAVVRISYILSPTLAGQDDIEQSESSFTEAHLDHINMAKLEM</sequence>
<dbReference type="EMBL" id="LVVM01005853">
    <property type="protein sequence ID" value="OJA09644.1"/>
    <property type="molecule type" value="Genomic_DNA"/>
</dbReference>
<evidence type="ECO:0000313" key="1">
    <source>
        <dbReference type="EMBL" id="OJA09644.1"/>
    </source>
</evidence>
<comment type="caution">
    <text evidence="1">The sequence shown here is derived from an EMBL/GenBank/DDBJ whole genome shotgun (WGS) entry which is preliminary data.</text>
</comment>
<accession>A0A1J8QD03</accession>
<name>A0A1J8QD03_9AGAM</name>
<evidence type="ECO:0000313" key="2">
    <source>
        <dbReference type="Proteomes" id="UP000183567"/>
    </source>
</evidence>
<dbReference type="OrthoDB" id="10514324at2759"/>
<proteinExistence type="predicted"/>
<protein>
    <submittedName>
        <fullName evidence="1">Uncharacterized protein</fullName>
    </submittedName>
</protein>
<gene>
    <name evidence="1" type="ORF">AZE42_01383</name>
</gene>
<reference evidence="1 2" key="1">
    <citation type="submission" date="2016-03" db="EMBL/GenBank/DDBJ databases">
        <title>Comparative genomics of the ectomycorrhizal sister species Rhizopogon vinicolor and Rhizopogon vesiculosus (Basidiomycota: Boletales) reveals a divergence of the mating type B locus.</title>
        <authorList>
            <person name="Mujic A.B."/>
            <person name="Kuo A."/>
            <person name="Tritt A."/>
            <person name="Lipzen A."/>
            <person name="Chen C."/>
            <person name="Johnson J."/>
            <person name="Sharma A."/>
            <person name="Barry K."/>
            <person name="Grigoriev I.V."/>
            <person name="Spatafora J.W."/>
        </authorList>
    </citation>
    <scope>NUCLEOTIDE SEQUENCE [LARGE SCALE GENOMIC DNA]</scope>
    <source>
        <strain evidence="1 2">AM-OR11-056</strain>
    </source>
</reference>
<organism evidence="1 2">
    <name type="scientific">Rhizopogon vesiculosus</name>
    <dbReference type="NCBI Taxonomy" id="180088"/>
    <lineage>
        <taxon>Eukaryota</taxon>
        <taxon>Fungi</taxon>
        <taxon>Dikarya</taxon>
        <taxon>Basidiomycota</taxon>
        <taxon>Agaricomycotina</taxon>
        <taxon>Agaricomycetes</taxon>
        <taxon>Agaricomycetidae</taxon>
        <taxon>Boletales</taxon>
        <taxon>Suillineae</taxon>
        <taxon>Rhizopogonaceae</taxon>
        <taxon>Rhizopogon</taxon>
    </lineage>
</organism>
<dbReference type="AlphaFoldDB" id="A0A1J8QD03"/>
<dbReference type="Proteomes" id="UP000183567">
    <property type="component" value="Unassembled WGS sequence"/>
</dbReference>
<keyword evidence="2" id="KW-1185">Reference proteome</keyword>